<evidence type="ECO:0000313" key="7">
    <source>
        <dbReference type="EMBL" id="KAL3516826.1"/>
    </source>
</evidence>
<dbReference type="Proteomes" id="UP001630127">
    <property type="component" value="Unassembled WGS sequence"/>
</dbReference>
<reference evidence="7 8" key="1">
    <citation type="submission" date="2024-11" db="EMBL/GenBank/DDBJ databases">
        <title>A near-complete genome assembly of Cinchona calisaya.</title>
        <authorList>
            <person name="Lian D.C."/>
            <person name="Zhao X.W."/>
            <person name="Wei L."/>
        </authorList>
    </citation>
    <scope>NUCLEOTIDE SEQUENCE [LARGE SCALE GENOMIC DNA]</scope>
    <source>
        <tissue evidence="7">Nenye</tissue>
    </source>
</reference>
<feature type="region of interest" description="Disordered" evidence="5">
    <location>
        <begin position="183"/>
        <end position="208"/>
    </location>
</feature>
<evidence type="ECO:0000256" key="1">
    <source>
        <dbReference type="ARBA" id="ARBA00022723"/>
    </source>
</evidence>
<evidence type="ECO:0000256" key="2">
    <source>
        <dbReference type="ARBA" id="ARBA00022771"/>
    </source>
</evidence>
<feature type="compositionally biased region" description="Basic residues" evidence="5">
    <location>
        <begin position="190"/>
        <end position="199"/>
    </location>
</feature>
<evidence type="ECO:0000313" key="8">
    <source>
        <dbReference type="Proteomes" id="UP001630127"/>
    </source>
</evidence>
<dbReference type="PROSITE" id="PS50966">
    <property type="entry name" value="ZF_SWIM"/>
    <property type="match status" value="1"/>
</dbReference>
<keyword evidence="8" id="KW-1185">Reference proteome</keyword>
<dbReference type="SUPFAM" id="SSF57756">
    <property type="entry name" value="Retrovirus zinc finger-like domains"/>
    <property type="match status" value="1"/>
</dbReference>
<dbReference type="PANTHER" id="PTHR31973:SF187">
    <property type="entry name" value="MUTATOR TRANSPOSASE MUDRA PROTEIN"/>
    <property type="match status" value="1"/>
</dbReference>
<dbReference type="GO" id="GO:0008270">
    <property type="term" value="F:zinc ion binding"/>
    <property type="evidence" value="ECO:0007669"/>
    <property type="project" value="UniProtKB-KW"/>
</dbReference>
<organism evidence="7 8">
    <name type="scientific">Cinchona calisaya</name>
    <dbReference type="NCBI Taxonomy" id="153742"/>
    <lineage>
        <taxon>Eukaryota</taxon>
        <taxon>Viridiplantae</taxon>
        <taxon>Streptophyta</taxon>
        <taxon>Embryophyta</taxon>
        <taxon>Tracheophyta</taxon>
        <taxon>Spermatophyta</taxon>
        <taxon>Magnoliopsida</taxon>
        <taxon>eudicotyledons</taxon>
        <taxon>Gunneridae</taxon>
        <taxon>Pentapetalae</taxon>
        <taxon>asterids</taxon>
        <taxon>lamiids</taxon>
        <taxon>Gentianales</taxon>
        <taxon>Rubiaceae</taxon>
        <taxon>Cinchonoideae</taxon>
        <taxon>Cinchoneae</taxon>
        <taxon>Cinchona</taxon>
    </lineage>
</organism>
<keyword evidence="1" id="KW-0479">Metal-binding</keyword>
<dbReference type="InterPro" id="IPR006564">
    <property type="entry name" value="Znf_PMZ"/>
</dbReference>
<evidence type="ECO:0000256" key="5">
    <source>
        <dbReference type="SAM" id="MobiDB-lite"/>
    </source>
</evidence>
<comment type="caution">
    <text evidence="7">The sequence shown here is derived from an EMBL/GenBank/DDBJ whole genome shotgun (WGS) entry which is preliminary data.</text>
</comment>
<dbReference type="EMBL" id="JBJUIK010000010">
    <property type="protein sequence ID" value="KAL3516826.1"/>
    <property type="molecule type" value="Genomic_DNA"/>
</dbReference>
<keyword evidence="2 4" id="KW-0863">Zinc-finger</keyword>
<proteinExistence type="predicted"/>
<dbReference type="InterPro" id="IPR007527">
    <property type="entry name" value="Znf_SWIM"/>
</dbReference>
<dbReference type="Pfam" id="PF04434">
    <property type="entry name" value="SWIM"/>
    <property type="match status" value="1"/>
</dbReference>
<feature type="domain" description="SWIM-type" evidence="6">
    <location>
        <begin position="110"/>
        <end position="141"/>
    </location>
</feature>
<sequence>MILRQSLGTVVRAMVEMLLLPYSAAQFQRMFVMFDAQKKVMEIENKDSWMWFIELLLECIGRLEEMGWIFISDGQKDSENIEEIKIAATCCEVSLAEEAVYEVVQGQKKFIVDARRSCTCKNFDMTGIPCLHGAAATMSSNHQVEEFVHEYYWKSTYLKAYEHLIVPIPDKSQWIQTDYDPIMAPQMRRGPGRPKKARSKAIDEPKNKTAVRRHFQQIRCSKCGNYGHNIRTCKAPRQQKETAENFKSLQLHNLLIFAH</sequence>
<evidence type="ECO:0000256" key="4">
    <source>
        <dbReference type="PROSITE-ProRule" id="PRU00325"/>
    </source>
</evidence>
<evidence type="ECO:0000256" key="3">
    <source>
        <dbReference type="ARBA" id="ARBA00022833"/>
    </source>
</evidence>
<dbReference type="AlphaFoldDB" id="A0ABD2ZBH7"/>
<dbReference type="PANTHER" id="PTHR31973">
    <property type="entry name" value="POLYPROTEIN, PUTATIVE-RELATED"/>
    <property type="match status" value="1"/>
</dbReference>
<gene>
    <name evidence="7" type="ORF">ACH5RR_023728</name>
</gene>
<evidence type="ECO:0000259" key="6">
    <source>
        <dbReference type="PROSITE" id="PS50966"/>
    </source>
</evidence>
<protein>
    <recommendedName>
        <fullName evidence="6">SWIM-type domain-containing protein</fullName>
    </recommendedName>
</protein>
<name>A0ABD2ZBH7_9GENT</name>
<accession>A0ABD2ZBH7</accession>
<keyword evidence="3" id="KW-0862">Zinc</keyword>
<dbReference type="InterPro" id="IPR036875">
    <property type="entry name" value="Znf_CCHC_sf"/>
</dbReference>
<dbReference type="SMART" id="SM00575">
    <property type="entry name" value="ZnF_PMZ"/>
    <property type="match status" value="1"/>
</dbReference>